<reference evidence="1" key="1">
    <citation type="submission" date="2022-07" db="EMBL/GenBank/DDBJ databases">
        <title>Description and genome-wide analysis of Profundicola chukchiensis gen. nov., sp. nov., marine bacteria isolated from bottom sediments of the Chukchi Sea.</title>
        <authorList>
            <person name="Romanenko L."/>
            <person name="Otstavnykh N."/>
            <person name="Kurilenko V."/>
            <person name="Eremeev V."/>
            <person name="Velansky P."/>
            <person name="Mikhailov V."/>
            <person name="Isaeva M."/>
        </authorList>
    </citation>
    <scope>NUCLEOTIDE SEQUENCE</scope>
    <source>
        <strain evidence="1">KMM 9713</strain>
    </source>
</reference>
<gene>
    <name evidence="1" type="ORF">NMK71_08795</name>
</gene>
<dbReference type="EMBL" id="JANCMU010000005">
    <property type="protein sequence ID" value="MDG4946509.1"/>
    <property type="molecule type" value="Genomic_DNA"/>
</dbReference>
<sequence length="128" mass="14633">MREFIFISHLFLSLLFIATPSLGLNFQLNYQAQEEMMCCVDVKADSDSVDAKSCHEDDIANQHSCKDTCKDKCQDHAAHVVTHSIEPPSQNSEISIKEEISSLNQSSYFQDLFQQQFTLTFWNPPKQV</sequence>
<evidence type="ECO:0000313" key="1">
    <source>
        <dbReference type="EMBL" id="MDG4946509.1"/>
    </source>
</evidence>
<proteinExistence type="predicted"/>
<comment type="caution">
    <text evidence="1">The sequence shown here is derived from an EMBL/GenBank/DDBJ whole genome shotgun (WGS) entry which is preliminary data.</text>
</comment>
<dbReference type="Proteomes" id="UP001152599">
    <property type="component" value="Unassembled WGS sequence"/>
</dbReference>
<protein>
    <submittedName>
        <fullName evidence="1">Uncharacterized protein</fullName>
    </submittedName>
</protein>
<dbReference type="AlphaFoldDB" id="A0A9X4N400"/>
<organism evidence="1 2">
    <name type="scientific">Profundicola chukchiensis</name>
    <dbReference type="NCBI Taxonomy" id="2961959"/>
    <lineage>
        <taxon>Bacteria</taxon>
        <taxon>Pseudomonadati</taxon>
        <taxon>Bacteroidota</taxon>
        <taxon>Flavobacteriia</taxon>
        <taxon>Flavobacteriales</taxon>
        <taxon>Weeksellaceae</taxon>
        <taxon>Profundicola</taxon>
    </lineage>
</organism>
<name>A0A9X4N400_9FLAO</name>
<accession>A0A9X4N400</accession>
<evidence type="ECO:0000313" key="2">
    <source>
        <dbReference type="Proteomes" id="UP001152599"/>
    </source>
</evidence>
<keyword evidence="2" id="KW-1185">Reference proteome</keyword>